<feature type="signal peptide" evidence="1">
    <location>
        <begin position="1"/>
        <end position="23"/>
    </location>
</feature>
<dbReference type="RefSeq" id="WP_343807829.1">
    <property type="nucleotide sequence ID" value="NZ_BAAADE010000012.1"/>
</dbReference>
<reference evidence="2 3" key="1">
    <citation type="journal article" date="2019" name="Int. J. Syst. Evol. Microbiol.">
        <title>The Global Catalogue of Microorganisms (GCM) 10K type strain sequencing project: providing services to taxonomists for standard genome sequencing and annotation.</title>
        <authorList>
            <consortium name="The Broad Institute Genomics Platform"/>
            <consortium name="The Broad Institute Genome Sequencing Center for Infectious Disease"/>
            <person name="Wu L."/>
            <person name="Ma J."/>
        </authorList>
    </citation>
    <scope>NUCLEOTIDE SEQUENCE [LARGE SCALE GENOMIC DNA]</scope>
    <source>
        <strain evidence="2 3">JCM 15115</strain>
    </source>
</reference>
<evidence type="ECO:0000313" key="3">
    <source>
        <dbReference type="Proteomes" id="UP001424441"/>
    </source>
</evidence>
<dbReference type="InterPro" id="IPR014710">
    <property type="entry name" value="RmlC-like_jellyroll"/>
</dbReference>
<dbReference type="EMBL" id="BAAADE010000012">
    <property type="protein sequence ID" value="GAA0613993.1"/>
    <property type="molecule type" value="Genomic_DNA"/>
</dbReference>
<keyword evidence="1" id="KW-0732">Signal</keyword>
<proteinExistence type="predicted"/>
<evidence type="ECO:0008006" key="4">
    <source>
        <dbReference type="Google" id="ProtNLM"/>
    </source>
</evidence>
<protein>
    <recommendedName>
        <fullName evidence="4">Cupin domain-containing protein</fullName>
    </recommendedName>
</protein>
<feature type="chain" id="PRO_5046255379" description="Cupin domain-containing protein" evidence="1">
    <location>
        <begin position="24"/>
        <end position="124"/>
    </location>
</feature>
<gene>
    <name evidence="2" type="ORF">GCM10008943_31570</name>
</gene>
<evidence type="ECO:0000256" key="1">
    <source>
        <dbReference type="SAM" id="SignalP"/>
    </source>
</evidence>
<keyword evidence="3" id="KW-1185">Reference proteome</keyword>
<dbReference type="PROSITE" id="PS51257">
    <property type="entry name" value="PROKAR_LIPOPROTEIN"/>
    <property type="match status" value="1"/>
</dbReference>
<dbReference type="Proteomes" id="UP001424441">
    <property type="component" value="Unassembled WGS sequence"/>
</dbReference>
<accession>A0ABN1GLH7</accession>
<organism evidence="2 3">
    <name type="scientific">Paenochrobactrum glaciei</name>
    <dbReference type="NCBI Taxonomy" id="486407"/>
    <lineage>
        <taxon>Bacteria</taxon>
        <taxon>Pseudomonadati</taxon>
        <taxon>Pseudomonadota</taxon>
        <taxon>Alphaproteobacteria</taxon>
        <taxon>Hyphomicrobiales</taxon>
        <taxon>Brucellaceae</taxon>
        <taxon>Paenochrobactrum</taxon>
    </lineage>
</organism>
<dbReference type="Gene3D" id="2.60.120.10">
    <property type="entry name" value="Jelly Rolls"/>
    <property type="match status" value="1"/>
</dbReference>
<comment type="caution">
    <text evidence="2">The sequence shown here is derived from an EMBL/GenBank/DDBJ whole genome shotgun (WGS) entry which is preliminary data.</text>
</comment>
<name>A0ABN1GLH7_9HYPH</name>
<evidence type="ECO:0000313" key="2">
    <source>
        <dbReference type="EMBL" id="GAA0613993.1"/>
    </source>
</evidence>
<sequence length="124" mass="13971">MKTITYTFSTIAILAMAPSLALACTTQRTPHFENDEVKVWTSHICPKEELPFHAHQNPRVLISESDGEIDVQYKDGRKSKIILKKNIPLYVDAKQGAMSHNDLNIGKEPMDVTVIELKIAPNNR</sequence>